<protein>
    <submittedName>
        <fullName evidence="2">Chromosome partition protein</fullName>
    </submittedName>
</protein>
<feature type="coiled-coil region" evidence="1">
    <location>
        <begin position="242"/>
        <end position="269"/>
    </location>
</feature>
<feature type="coiled-coil region" evidence="1">
    <location>
        <begin position="478"/>
        <end position="532"/>
    </location>
</feature>
<sequence>MKLISMKLENFEGVKSLEFAPNGGSMSVYGENGTGKTTIADAQTWLLFDKDSSFTPRFCPKMRDTNGEEIHGIDCTVQAVYDINGTHISLRKTLREDWKKKRGSSQAVFSGNKTSYFIDDVPKQEKEFSEYISSIADPQEFMILTVPEYFASVLDVKKRRPMLMQLAGGVGDFDVIGSSEELKPLMHLLLKPGTAQMWYSIEEFQKICRSRRTAANDALKELPGRIDEVNRQISAEQTDVTAGEVTAAAAKLNAERAELSRKLNASSAEKTAALREDIADKSRILAEMKAARAEENRRANDAVMARISKLTDEKYRITNALFGAKAEKIQHTAEAEKLAHMRDELLAEYAAVSAEKWSGDTVCPCCGQDIPPERIAEAEAGFETQRRRRLEELNARGKAACSKPMIAEAQSAAEKAEEKISSLQKSLDDNERSAAKAEKELIVADPLEQTPEYMAVNNLIEGMRAQIKIIENGGENGREELRRRIAEIDEKAGRLAAKLAALENCRRLKDRLAELEAEQKQAEEESEKAQQGLYLCEQFSRAKADMLTEKINAKFEKVRFKLFRRQVNGGIEDICEALAPTANGYIPYSTANNAARINAGLDIIRTFSKALGLELPVFVDNAESVTKLEAEGMQVIRLVVSENDKTLRFETEE</sequence>
<proteinExistence type="predicted"/>
<name>A0A8S5PJZ8_9CAUD</name>
<dbReference type="PANTHER" id="PTHR32114:SF2">
    <property type="entry name" value="ABC TRANSPORTER ABCH.3"/>
    <property type="match status" value="1"/>
</dbReference>
<accession>A0A8S5PJZ8</accession>
<feature type="coiled-coil region" evidence="1">
    <location>
        <begin position="406"/>
        <end position="440"/>
    </location>
</feature>
<reference evidence="2" key="1">
    <citation type="journal article" date="2021" name="Proc. Natl. Acad. Sci. U.S.A.">
        <title>A Catalog of Tens of Thousands of Viruses from Human Metagenomes Reveals Hidden Associations with Chronic Diseases.</title>
        <authorList>
            <person name="Tisza M.J."/>
            <person name="Buck C.B."/>
        </authorList>
    </citation>
    <scope>NUCLEOTIDE SEQUENCE</scope>
    <source>
        <strain evidence="2">CtXBp18</strain>
    </source>
</reference>
<dbReference type="PANTHER" id="PTHR32114">
    <property type="entry name" value="ABC TRANSPORTER ABCH.3"/>
    <property type="match status" value="1"/>
</dbReference>
<dbReference type="Gene3D" id="3.40.50.300">
    <property type="entry name" value="P-loop containing nucleotide triphosphate hydrolases"/>
    <property type="match status" value="1"/>
</dbReference>
<evidence type="ECO:0000256" key="1">
    <source>
        <dbReference type="SAM" id="Coils"/>
    </source>
</evidence>
<organism evidence="2">
    <name type="scientific">Siphoviridae sp. ctXBp18</name>
    <dbReference type="NCBI Taxonomy" id="2825541"/>
    <lineage>
        <taxon>Viruses</taxon>
        <taxon>Duplodnaviria</taxon>
        <taxon>Heunggongvirae</taxon>
        <taxon>Uroviricota</taxon>
        <taxon>Caudoviricetes</taxon>
    </lineage>
</organism>
<dbReference type="InterPro" id="IPR027417">
    <property type="entry name" value="P-loop_NTPase"/>
</dbReference>
<dbReference type="EMBL" id="BK015442">
    <property type="protein sequence ID" value="DAE06803.1"/>
    <property type="molecule type" value="Genomic_DNA"/>
</dbReference>
<dbReference type="SUPFAM" id="SSF52540">
    <property type="entry name" value="P-loop containing nucleoside triphosphate hydrolases"/>
    <property type="match status" value="1"/>
</dbReference>
<keyword evidence="1" id="KW-0175">Coiled coil</keyword>
<evidence type="ECO:0000313" key="2">
    <source>
        <dbReference type="EMBL" id="DAE06803.1"/>
    </source>
</evidence>